<evidence type="ECO:0000259" key="2">
    <source>
        <dbReference type="Pfam" id="PF04909"/>
    </source>
</evidence>
<comment type="caution">
    <text evidence="3">The sequence shown here is derived from an EMBL/GenBank/DDBJ whole genome shotgun (WGS) entry which is preliminary data.</text>
</comment>
<dbReference type="GO" id="GO:0019748">
    <property type="term" value="P:secondary metabolic process"/>
    <property type="evidence" value="ECO:0007669"/>
    <property type="project" value="TreeGrafter"/>
</dbReference>
<dbReference type="AlphaFoldDB" id="A0A0G0NIQ7"/>
<reference evidence="3 4" key="1">
    <citation type="journal article" date="2015" name="Nature">
        <title>rRNA introns, odd ribosomes, and small enigmatic genomes across a large radiation of phyla.</title>
        <authorList>
            <person name="Brown C.T."/>
            <person name="Hug L.A."/>
            <person name="Thomas B.C."/>
            <person name="Sharon I."/>
            <person name="Castelle C.J."/>
            <person name="Singh A."/>
            <person name="Wilkins M.J."/>
            <person name="Williams K.H."/>
            <person name="Banfield J.F."/>
        </authorList>
    </citation>
    <scope>NUCLEOTIDE SEQUENCE [LARGE SCALE GENOMIC DNA]</scope>
</reference>
<dbReference type="PANTHER" id="PTHR21240">
    <property type="entry name" value="2-AMINO-3-CARBOXYLMUCONATE-6-SEMIALDEHYDE DECARBOXYLASE"/>
    <property type="match status" value="1"/>
</dbReference>
<dbReference type="Pfam" id="PF04909">
    <property type="entry name" value="Amidohydro_2"/>
    <property type="match status" value="1"/>
</dbReference>
<keyword evidence="1" id="KW-0456">Lyase</keyword>
<feature type="domain" description="Amidohydrolase-related" evidence="2">
    <location>
        <begin position="158"/>
        <end position="346"/>
    </location>
</feature>
<dbReference type="Proteomes" id="UP000034081">
    <property type="component" value="Unassembled WGS sequence"/>
</dbReference>
<dbReference type="Gene3D" id="3.20.20.140">
    <property type="entry name" value="Metal-dependent hydrolases"/>
    <property type="match status" value="1"/>
</dbReference>
<dbReference type="InterPro" id="IPR032466">
    <property type="entry name" value="Metal_Hydrolase"/>
</dbReference>
<gene>
    <name evidence="3" type="ORF">UT08_C0004G0091</name>
</gene>
<dbReference type="GO" id="GO:0005737">
    <property type="term" value="C:cytoplasm"/>
    <property type="evidence" value="ECO:0007669"/>
    <property type="project" value="TreeGrafter"/>
</dbReference>
<dbReference type="InterPro" id="IPR006680">
    <property type="entry name" value="Amidohydro-rel"/>
</dbReference>
<dbReference type="GO" id="GO:0016787">
    <property type="term" value="F:hydrolase activity"/>
    <property type="evidence" value="ECO:0007669"/>
    <property type="project" value="InterPro"/>
</dbReference>
<name>A0A0G0NIQ7_9BACT</name>
<dbReference type="SUPFAM" id="SSF51556">
    <property type="entry name" value="Metallo-dependent hydrolases"/>
    <property type="match status" value="1"/>
</dbReference>
<sequence>MVDRLQEIDSSRYLEDSLSLTTKEALAKEFSEWLPKEVVDCHTHCGLLEHVQEVDEAMFHQMISTFEGFSLEDSKTAESAFFTGKTLKRLRFPFPFRGIDMKAANEYLSSNVRDPDKVALCGIPNDTDYTNSMLRTGKFSALKMYHQQFNPPSKQIYEYFPPRILEVAEEVGVPIILHLPKMITLCKDQLLDVVSTFPNLKISLAHLGLPHLVIPNLEQTYEEFAKFPNIYMDTAMVPSRDVVKMALKTFGPKRIMFGSDEPINLVRSVVYQNPNLGQRIITEYMYHWVDKAEHDEYKNLALGSTHMHWPAVQAIREAIEDLYPQERQSEVKDDIFNGNATRFFKFT</sequence>
<proteinExistence type="predicted"/>
<evidence type="ECO:0000256" key="1">
    <source>
        <dbReference type="ARBA" id="ARBA00023239"/>
    </source>
</evidence>
<protein>
    <recommendedName>
        <fullName evidence="2">Amidohydrolase-related domain-containing protein</fullName>
    </recommendedName>
</protein>
<dbReference type="STRING" id="1618570.UT08_C0004G0091"/>
<dbReference type="EMBL" id="LBVL01000004">
    <property type="protein sequence ID" value="KKQ85779.1"/>
    <property type="molecule type" value="Genomic_DNA"/>
</dbReference>
<accession>A0A0G0NIQ7</accession>
<dbReference type="PANTHER" id="PTHR21240:SF28">
    <property type="entry name" value="ISO-OROTATE DECARBOXYLASE (EUROFUNG)"/>
    <property type="match status" value="1"/>
</dbReference>
<dbReference type="InterPro" id="IPR032465">
    <property type="entry name" value="ACMSD"/>
</dbReference>
<dbReference type="GO" id="GO:0016831">
    <property type="term" value="F:carboxy-lyase activity"/>
    <property type="evidence" value="ECO:0007669"/>
    <property type="project" value="InterPro"/>
</dbReference>
<evidence type="ECO:0000313" key="4">
    <source>
        <dbReference type="Proteomes" id="UP000034081"/>
    </source>
</evidence>
<organism evidence="3 4">
    <name type="scientific">Candidatus Woesebacteria bacterium GW2011_GWB1_38_8</name>
    <dbReference type="NCBI Taxonomy" id="1618570"/>
    <lineage>
        <taxon>Bacteria</taxon>
        <taxon>Candidatus Woeseibacteriota</taxon>
    </lineage>
</organism>
<evidence type="ECO:0000313" key="3">
    <source>
        <dbReference type="EMBL" id="KKQ85779.1"/>
    </source>
</evidence>